<accession>A0ABS8PJA0</accession>
<feature type="domain" description="HTH tetR-type" evidence="3">
    <location>
        <begin position="15"/>
        <end position="75"/>
    </location>
</feature>
<dbReference type="InterPro" id="IPR041678">
    <property type="entry name" value="TetR_C_16"/>
</dbReference>
<dbReference type="PANTHER" id="PTHR30055:SF235">
    <property type="entry name" value="TRANSCRIPTIONAL REGULATORY PROTEIN"/>
    <property type="match status" value="1"/>
</dbReference>
<dbReference type="Gene3D" id="1.10.10.60">
    <property type="entry name" value="Homeodomain-like"/>
    <property type="match status" value="1"/>
</dbReference>
<dbReference type="InterPro" id="IPR009057">
    <property type="entry name" value="Homeodomain-like_sf"/>
</dbReference>
<proteinExistence type="predicted"/>
<protein>
    <submittedName>
        <fullName evidence="4">TetR family transcriptional regulator</fullName>
    </submittedName>
</protein>
<dbReference type="EMBL" id="JAJNDB010000011">
    <property type="protein sequence ID" value="MCD2198133.1"/>
    <property type="molecule type" value="Genomic_DNA"/>
</dbReference>
<dbReference type="PROSITE" id="PS50977">
    <property type="entry name" value="HTH_TETR_2"/>
    <property type="match status" value="1"/>
</dbReference>
<evidence type="ECO:0000313" key="4">
    <source>
        <dbReference type="EMBL" id="MCD2198133.1"/>
    </source>
</evidence>
<dbReference type="Gene3D" id="1.10.357.10">
    <property type="entry name" value="Tetracycline Repressor, domain 2"/>
    <property type="match status" value="1"/>
</dbReference>
<dbReference type="SUPFAM" id="SSF48498">
    <property type="entry name" value="Tetracyclin repressor-like, C-terminal domain"/>
    <property type="match status" value="1"/>
</dbReference>
<dbReference type="Pfam" id="PF17920">
    <property type="entry name" value="TetR_C_16"/>
    <property type="match status" value="1"/>
</dbReference>
<reference evidence="4 5" key="1">
    <citation type="submission" date="2021-11" db="EMBL/GenBank/DDBJ databases">
        <title>Draft genome sequence of Actinomycetospora sp. SF1 isolated from the rhizosphere soil.</title>
        <authorList>
            <person name="Duangmal K."/>
            <person name="Chantavorakit T."/>
        </authorList>
    </citation>
    <scope>NUCLEOTIDE SEQUENCE [LARGE SCALE GENOMIC DNA]</scope>
    <source>
        <strain evidence="4 5">TBRC 5722</strain>
    </source>
</reference>
<feature type="DNA-binding region" description="H-T-H motif" evidence="2">
    <location>
        <begin position="38"/>
        <end position="57"/>
    </location>
</feature>
<dbReference type="PANTHER" id="PTHR30055">
    <property type="entry name" value="HTH-TYPE TRANSCRIPTIONAL REGULATOR RUTR"/>
    <property type="match status" value="1"/>
</dbReference>
<keyword evidence="5" id="KW-1185">Reference proteome</keyword>
<evidence type="ECO:0000256" key="2">
    <source>
        <dbReference type="PROSITE-ProRule" id="PRU00335"/>
    </source>
</evidence>
<dbReference type="RefSeq" id="WP_230740796.1">
    <property type="nucleotide sequence ID" value="NZ_JAJNDB010000011.1"/>
</dbReference>
<dbReference type="InterPro" id="IPR036271">
    <property type="entry name" value="Tet_transcr_reg_TetR-rel_C_sf"/>
</dbReference>
<dbReference type="InterPro" id="IPR050109">
    <property type="entry name" value="HTH-type_TetR-like_transc_reg"/>
</dbReference>
<organism evidence="4 5">
    <name type="scientific">Actinomycetospora endophytica</name>
    <dbReference type="NCBI Taxonomy" id="2291215"/>
    <lineage>
        <taxon>Bacteria</taxon>
        <taxon>Bacillati</taxon>
        <taxon>Actinomycetota</taxon>
        <taxon>Actinomycetes</taxon>
        <taxon>Pseudonocardiales</taxon>
        <taxon>Pseudonocardiaceae</taxon>
        <taxon>Actinomycetospora</taxon>
    </lineage>
</organism>
<name>A0ABS8PJA0_9PSEU</name>
<comment type="caution">
    <text evidence="4">The sequence shown here is derived from an EMBL/GenBank/DDBJ whole genome shotgun (WGS) entry which is preliminary data.</text>
</comment>
<evidence type="ECO:0000259" key="3">
    <source>
        <dbReference type="PROSITE" id="PS50977"/>
    </source>
</evidence>
<sequence>MAGRQTGRGRRPGDSRTREAILTAAAERFADQGFRDTTMRSVATAAGVDPALVHHFFGTKEGLFAAAMDFPIDPARVVAGLVEPGVDGLGERVVRTLLGIFAELGDTNPMIGLIRSAAGHPPAARMLREFLGGAVLDRVAAAVQTDRPQLRAELCASQILGILVAREVIALPALAGADQETLAGAYGPVIQHFLTGEF</sequence>
<dbReference type="SUPFAM" id="SSF46689">
    <property type="entry name" value="Homeodomain-like"/>
    <property type="match status" value="1"/>
</dbReference>
<keyword evidence="1 2" id="KW-0238">DNA-binding</keyword>
<dbReference type="Proteomes" id="UP001199469">
    <property type="component" value="Unassembled WGS sequence"/>
</dbReference>
<evidence type="ECO:0000256" key="1">
    <source>
        <dbReference type="ARBA" id="ARBA00023125"/>
    </source>
</evidence>
<dbReference type="InterPro" id="IPR001647">
    <property type="entry name" value="HTH_TetR"/>
</dbReference>
<dbReference type="Pfam" id="PF00440">
    <property type="entry name" value="TetR_N"/>
    <property type="match status" value="1"/>
</dbReference>
<evidence type="ECO:0000313" key="5">
    <source>
        <dbReference type="Proteomes" id="UP001199469"/>
    </source>
</evidence>
<dbReference type="PRINTS" id="PR00455">
    <property type="entry name" value="HTHTETR"/>
</dbReference>
<gene>
    <name evidence="4" type="ORF">LQ327_32665</name>
</gene>